<dbReference type="EMBL" id="BQKI01000002">
    <property type="protein sequence ID" value="GJM88601.1"/>
    <property type="molecule type" value="Genomic_DNA"/>
</dbReference>
<reference evidence="2" key="1">
    <citation type="journal article" date="2018" name="DNA Res.">
        <title>Multiple hybrid de novo genome assembly of finger millet, an orphan allotetraploid crop.</title>
        <authorList>
            <person name="Hatakeyama M."/>
            <person name="Aluri S."/>
            <person name="Balachadran M.T."/>
            <person name="Sivarajan S.R."/>
            <person name="Patrignani A."/>
            <person name="Gruter S."/>
            <person name="Poveda L."/>
            <person name="Shimizu-Inatsugi R."/>
            <person name="Baeten J."/>
            <person name="Francoijs K.J."/>
            <person name="Nataraja K.N."/>
            <person name="Reddy Y.A.N."/>
            <person name="Phadnis S."/>
            <person name="Ravikumar R.L."/>
            <person name="Schlapbach R."/>
            <person name="Sreeman S.M."/>
            <person name="Shimizu K.K."/>
        </authorList>
    </citation>
    <scope>NUCLEOTIDE SEQUENCE</scope>
</reference>
<dbReference type="Pfam" id="PF04937">
    <property type="entry name" value="DUF659"/>
    <property type="match status" value="1"/>
</dbReference>
<name>A0AAV5BRL9_ELECO</name>
<organism evidence="2 3">
    <name type="scientific">Eleusine coracana subsp. coracana</name>
    <dbReference type="NCBI Taxonomy" id="191504"/>
    <lineage>
        <taxon>Eukaryota</taxon>
        <taxon>Viridiplantae</taxon>
        <taxon>Streptophyta</taxon>
        <taxon>Embryophyta</taxon>
        <taxon>Tracheophyta</taxon>
        <taxon>Spermatophyta</taxon>
        <taxon>Magnoliopsida</taxon>
        <taxon>Liliopsida</taxon>
        <taxon>Poales</taxon>
        <taxon>Poaceae</taxon>
        <taxon>PACMAD clade</taxon>
        <taxon>Chloridoideae</taxon>
        <taxon>Cynodonteae</taxon>
        <taxon>Eleusininae</taxon>
        <taxon>Eleusine</taxon>
    </lineage>
</organism>
<feature type="domain" description="DUF659" evidence="1">
    <location>
        <begin position="190"/>
        <end position="240"/>
    </location>
</feature>
<comment type="caution">
    <text evidence="2">The sequence shown here is derived from an EMBL/GenBank/DDBJ whole genome shotgun (WGS) entry which is preliminary data.</text>
</comment>
<protein>
    <recommendedName>
        <fullName evidence="1">DUF659 domain-containing protein</fullName>
    </recommendedName>
</protein>
<reference evidence="2" key="2">
    <citation type="submission" date="2021-12" db="EMBL/GenBank/DDBJ databases">
        <title>Resequencing data analysis of finger millet.</title>
        <authorList>
            <person name="Hatakeyama M."/>
            <person name="Aluri S."/>
            <person name="Balachadran M.T."/>
            <person name="Sivarajan S.R."/>
            <person name="Poveda L."/>
            <person name="Shimizu-Inatsugi R."/>
            <person name="Schlapbach R."/>
            <person name="Sreeman S.M."/>
            <person name="Shimizu K.K."/>
        </authorList>
    </citation>
    <scope>NUCLEOTIDE SEQUENCE</scope>
</reference>
<accession>A0AAV5BRL9</accession>
<proteinExistence type="predicted"/>
<dbReference type="AlphaFoldDB" id="A0AAV5BRL9"/>
<dbReference type="PANTHER" id="PTHR32166">
    <property type="entry name" value="OSJNBA0013A04.12 PROTEIN"/>
    <property type="match status" value="1"/>
</dbReference>
<keyword evidence="3" id="KW-1185">Reference proteome</keyword>
<sequence length="243" mass="27900">MESGDNGSGYHCVPLWTHVDILDSDQLDEDHVKFLCKAVLQPKKRMKTIDLDDDFCVKLRNILDAIIARLFYSSGLPFSVAMNPHYQSTLSLATGKKDIPGRTDGDNDSYRENQKLWNEQIMKIFLYSDLPFSLQRNPYYHAAFSLATWIHIPGYVPPGPDELKTTLLKQERAHIERLLETIKSTWRNADKVKRKDYIAKKLIAAIEDVGPENVVQVITDNDPICRDAGMLIEERYNHIHLDT</sequence>
<dbReference type="InterPro" id="IPR007021">
    <property type="entry name" value="DUF659"/>
</dbReference>
<dbReference type="Proteomes" id="UP001054889">
    <property type="component" value="Unassembled WGS sequence"/>
</dbReference>
<dbReference type="PANTHER" id="PTHR32166:SF81">
    <property type="entry name" value="OS06G0658400 PROTEIN"/>
    <property type="match status" value="1"/>
</dbReference>
<evidence type="ECO:0000313" key="2">
    <source>
        <dbReference type="EMBL" id="GJM88601.1"/>
    </source>
</evidence>
<gene>
    <name evidence="2" type="primary">ga04680</name>
    <name evidence="2" type="ORF">PR202_ga04680</name>
</gene>
<evidence type="ECO:0000313" key="3">
    <source>
        <dbReference type="Proteomes" id="UP001054889"/>
    </source>
</evidence>
<evidence type="ECO:0000259" key="1">
    <source>
        <dbReference type="Pfam" id="PF04937"/>
    </source>
</evidence>